<dbReference type="PANTHER" id="PTHR47159:SF3">
    <property type="entry name" value="CRAL-TRIO DOMAIN-CONTAINING PROTEIN"/>
    <property type="match status" value="1"/>
</dbReference>
<dbReference type="Proteomes" id="UP000887540">
    <property type="component" value="Unplaced"/>
</dbReference>
<dbReference type="SMART" id="SM00516">
    <property type="entry name" value="SEC14"/>
    <property type="match status" value="1"/>
</dbReference>
<reference evidence="3" key="1">
    <citation type="submission" date="2022-11" db="UniProtKB">
        <authorList>
            <consortium name="WormBaseParasite"/>
        </authorList>
    </citation>
    <scope>IDENTIFICATION</scope>
</reference>
<dbReference type="PANTHER" id="PTHR47159">
    <property type="entry name" value="PROTEIN CBG07705-RELATED"/>
    <property type="match status" value="1"/>
</dbReference>
<accession>A0A914BYE8</accession>
<dbReference type="CDD" id="cd00170">
    <property type="entry name" value="SEC14"/>
    <property type="match status" value="1"/>
</dbReference>
<evidence type="ECO:0000313" key="2">
    <source>
        <dbReference type="Proteomes" id="UP000887540"/>
    </source>
</evidence>
<evidence type="ECO:0000313" key="3">
    <source>
        <dbReference type="WBParaSite" id="ACRNAN_Path_1265.g4943.t1"/>
    </source>
</evidence>
<feature type="domain" description="CRAL-TRIO" evidence="1">
    <location>
        <begin position="151"/>
        <end position="233"/>
    </location>
</feature>
<dbReference type="InterPro" id="IPR053302">
    <property type="entry name" value="CRAL-TRIO_domain"/>
</dbReference>
<dbReference type="InterPro" id="IPR036273">
    <property type="entry name" value="CRAL/TRIO_N_dom_sf"/>
</dbReference>
<organism evidence="2 3">
    <name type="scientific">Acrobeloides nanus</name>
    <dbReference type="NCBI Taxonomy" id="290746"/>
    <lineage>
        <taxon>Eukaryota</taxon>
        <taxon>Metazoa</taxon>
        <taxon>Ecdysozoa</taxon>
        <taxon>Nematoda</taxon>
        <taxon>Chromadorea</taxon>
        <taxon>Rhabditida</taxon>
        <taxon>Tylenchina</taxon>
        <taxon>Cephalobomorpha</taxon>
        <taxon>Cephaloboidea</taxon>
        <taxon>Cephalobidae</taxon>
        <taxon>Acrobeloides</taxon>
    </lineage>
</organism>
<dbReference type="AlphaFoldDB" id="A0A914BYE8"/>
<dbReference type="InterPro" id="IPR036598">
    <property type="entry name" value="GOLD_dom_sf"/>
</dbReference>
<dbReference type="SUPFAM" id="SSF101576">
    <property type="entry name" value="Supernatant protein factor (SPF), C-terminal domain"/>
    <property type="match status" value="1"/>
</dbReference>
<dbReference type="InterPro" id="IPR001251">
    <property type="entry name" value="CRAL-TRIO_dom"/>
</dbReference>
<dbReference type="PROSITE" id="PS50191">
    <property type="entry name" value="CRAL_TRIO"/>
    <property type="match status" value="1"/>
</dbReference>
<dbReference type="Pfam" id="PF25883">
    <property type="entry name" value="F28H7_8_C"/>
    <property type="match status" value="1"/>
</dbReference>
<name>A0A914BYE8_9BILA</name>
<dbReference type="SUPFAM" id="SSF52087">
    <property type="entry name" value="CRAL/TRIO domain"/>
    <property type="match status" value="1"/>
</dbReference>
<proteinExistence type="predicted"/>
<dbReference type="Gene3D" id="3.40.525.10">
    <property type="entry name" value="CRAL-TRIO lipid binding domain"/>
    <property type="match status" value="1"/>
</dbReference>
<sequence>MAKISSEEDVNRISKLRQEVSDIITSYYDTDFNLLRWIKGLNYNIDEAKVKLRNHLEFRRSKWQLDAIANGGQDHPINKHWQSIITGSSGKIPNTIVNIEQTGVNDFWGILHTYPINEILKARVYYLELILRRVMEQEAKTELLRGACHGITTFMTEHYVELVHSFVVVNAPMFISIMWKIVSPILPTQTRNKVKILGSDWREEILELANPDVLPSQTCPVENYYNGELLKESYSSLLVHPRKTGCIDIEAEEASMLRFMFEADGNFAFAIYFTNDSQEAGVSTMKSVYPRINNIPGPTYVPIQDFIECPNSGTYRFWFSNEHAWIHKLSVRYQITVINGRHEQPE</sequence>
<dbReference type="InterPro" id="IPR036865">
    <property type="entry name" value="CRAL-TRIO_dom_sf"/>
</dbReference>
<dbReference type="SUPFAM" id="SSF46938">
    <property type="entry name" value="CRAL/TRIO N-terminal domain"/>
    <property type="match status" value="1"/>
</dbReference>
<protein>
    <submittedName>
        <fullName evidence="3">CRAL-TRIO domain-containing protein</fullName>
    </submittedName>
</protein>
<keyword evidence="2" id="KW-1185">Reference proteome</keyword>
<dbReference type="WBParaSite" id="ACRNAN_Path_1265.g4943.t1">
    <property type="protein sequence ID" value="ACRNAN_Path_1265.g4943.t1"/>
    <property type="gene ID" value="ACRNAN_Path_1265.g4943"/>
</dbReference>
<dbReference type="InterPro" id="IPR058960">
    <property type="entry name" value="Ctg-1-like_C"/>
</dbReference>
<evidence type="ECO:0000259" key="1">
    <source>
        <dbReference type="PROSITE" id="PS50191"/>
    </source>
</evidence>
<dbReference type="Pfam" id="PF00650">
    <property type="entry name" value="CRAL_TRIO"/>
    <property type="match status" value="1"/>
</dbReference>
<dbReference type="Gene3D" id="2.60.120.680">
    <property type="entry name" value="GOLD domain"/>
    <property type="match status" value="1"/>
</dbReference>